<sequence length="281" mass="30199">MRVPPKGVAVLSVSGHEVARYVWQAELPLSSSPRPYLHPVRTLGGRTVTDAAPDSHSHQYGISVAFPDIDGCNFWGGRTFVAGHGPAWLNNHGQEVHRRWLRRAGSGLAHLLDWVGADESVLLRERRVIGCRAVDSAAWALSVHTQLTNATERPLTVCSPAAKGRIGAGYGGFFWRGSAEPHATVLSPFGEGVEPIHGRAADWVAVTTNSWSLLFLPGDAATARDRWFVRARDYLGVCSALAWDEPLTLAPGGSIARQVITVVVDGPLDPEVAAKLARSVA</sequence>
<dbReference type="RefSeq" id="WP_132515845.1">
    <property type="nucleotide sequence ID" value="NZ_SMKP01000152.1"/>
</dbReference>
<protein>
    <submittedName>
        <fullName evidence="1">Oxidoreductase</fullName>
    </submittedName>
</protein>
<proteinExistence type="predicted"/>
<evidence type="ECO:0000313" key="2">
    <source>
        <dbReference type="Proteomes" id="UP000294543"/>
    </source>
</evidence>
<evidence type="ECO:0000313" key="1">
    <source>
        <dbReference type="EMBL" id="TDD14238.1"/>
    </source>
</evidence>
<name>A0A4R4W6H0_9ACTN</name>
<dbReference type="EMBL" id="SMKP01000152">
    <property type="protein sequence ID" value="TDD14238.1"/>
    <property type="molecule type" value="Genomic_DNA"/>
</dbReference>
<reference evidence="1 2" key="1">
    <citation type="submission" date="2019-03" db="EMBL/GenBank/DDBJ databases">
        <title>Draft genome sequences of novel Actinobacteria.</title>
        <authorList>
            <person name="Sahin N."/>
            <person name="Ay H."/>
            <person name="Saygin H."/>
        </authorList>
    </citation>
    <scope>NUCLEOTIDE SEQUENCE [LARGE SCALE GENOMIC DNA]</scope>
    <source>
        <strain evidence="1 2">KC712</strain>
    </source>
</reference>
<dbReference type="OrthoDB" id="242375at2"/>
<keyword evidence="2" id="KW-1185">Reference proteome</keyword>
<dbReference type="AlphaFoldDB" id="A0A4R4W6H0"/>
<accession>A0A4R4W6H0</accession>
<dbReference type="Proteomes" id="UP000294543">
    <property type="component" value="Unassembled WGS sequence"/>
</dbReference>
<comment type="caution">
    <text evidence="1">The sequence shown here is derived from an EMBL/GenBank/DDBJ whole genome shotgun (WGS) entry which is preliminary data.</text>
</comment>
<dbReference type="InterPro" id="IPR029475">
    <property type="entry name" value="DUF6807"/>
</dbReference>
<gene>
    <name evidence="1" type="ORF">E1294_38140</name>
</gene>
<organism evidence="1 2">
    <name type="scientific">Nonomuraea diastatica</name>
    <dbReference type="NCBI Taxonomy" id="1848329"/>
    <lineage>
        <taxon>Bacteria</taxon>
        <taxon>Bacillati</taxon>
        <taxon>Actinomycetota</taxon>
        <taxon>Actinomycetes</taxon>
        <taxon>Streptosporangiales</taxon>
        <taxon>Streptosporangiaceae</taxon>
        <taxon>Nonomuraea</taxon>
    </lineage>
</organism>
<dbReference type="Pfam" id="PF14100">
    <property type="entry name" value="DUF6807"/>
    <property type="match status" value="1"/>
</dbReference>